<gene>
    <name evidence="1" type="ORF">OFUS_LOCUS19758</name>
</gene>
<proteinExistence type="predicted"/>
<accession>A0A8J1XYQ5</accession>
<dbReference type="Proteomes" id="UP000749559">
    <property type="component" value="Unassembled WGS sequence"/>
</dbReference>
<name>A0A8J1XYQ5_OWEFU</name>
<evidence type="ECO:0000313" key="2">
    <source>
        <dbReference type="Proteomes" id="UP000749559"/>
    </source>
</evidence>
<evidence type="ECO:0000313" key="1">
    <source>
        <dbReference type="EMBL" id="CAH1795183.1"/>
    </source>
</evidence>
<reference evidence="1" key="1">
    <citation type="submission" date="2022-03" db="EMBL/GenBank/DDBJ databases">
        <authorList>
            <person name="Martin C."/>
        </authorList>
    </citation>
    <scope>NUCLEOTIDE SEQUENCE</scope>
</reference>
<protein>
    <submittedName>
        <fullName evidence="1">Uncharacterized protein</fullName>
    </submittedName>
</protein>
<sequence length="114" mass="13274">MPWFHAFESGVSVVIDTKYCMRGLRLTSFMLVSGEVEQLFILIDESESRKKSVFLSTYSMLSCMSHIRQSFINIKVTNLSKYSYCDVIIINDLQLLVFFKVALNCFTHFRHGRD</sequence>
<comment type="caution">
    <text evidence="1">The sequence shown here is derived from an EMBL/GenBank/DDBJ whole genome shotgun (WGS) entry which is preliminary data.</text>
</comment>
<dbReference type="EMBL" id="CAIIXF020000009">
    <property type="protein sequence ID" value="CAH1795183.1"/>
    <property type="molecule type" value="Genomic_DNA"/>
</dbReference>
<keyword evidence="2" id="KW-1185">Reference proteome</keyword>
<dbReference type="AlphaFoldDB" id="A0A8J1XYQ5"/>
<organism evidence="1 2">
    <name type="scientific">Owenia fusiformis</name>
    <name type="common">Polychaete worm</name>
    <dbReference type="NCBI Taxonomy" id="6347"/>
    <lineage>
        <taxon>Eukaryota</taxon>
        <taxon>Metazoa</taxon>
        <taxon>Spiralia</taxon>
        <taxon>Lophotrochozoa</taxon>
        <taxon>Annelida</taxon>
        <taxon>Polychaeta</taxon>
        <taxon>Sedentaria</taxon>
        <taxon>Canalipalpata</taxon>
        <taxon>Sabellida</taxon>
        <taxon>Oweniida</taxon>
        <taxon>Oweniidae</taxon>
        <taxon>Owenia</taxon>
    </lineage>
</organism>